<dbReference type="InterPro" id="IPR046462">
    <property type="entry name" value="TerL_nuclease"/>
</dbReference>
<dbReference type="KEGG" id="blag:BLTE_20530"/>
<proteinExistence type="predicted"/>
<accession>A0A348G1D5</accession>
<dbReference type="OrthoDB" id="9760250at2"/>
<protein>
    <submittedName>
        <fullName evidence="3">Terminase</fullName>
    </submittedName>
</protein>
<dbReference type="RefSeq" id="WP_126400070.1">
    <property type="nucleotide sequence ID" value="NZ_AP018907.1"/>
</dbReference>
<evidence type="ECO:0000259" key="2">
    <source>
        <dbReference type="Pfam" id="PF20441"/>
    </source>
</evidence>
<dbReference type="EMBL" id="AP018907">
    <property type="protein sequence ID" value="BBF93368.1"/>
    <property type="molecule type" value="Genomic_DNA"/>
</dbReference>
<dbReference type="Pfam" id="PF20441">
    <property type="entry name" value="TerL_nuclease"/>
    <property type="match status" value="1"/>
</dbReference>
<dbReference type="Proteomes" id="UP000266934">
    <property type="component" value="Chromosome"/>
</dbReference>
<dbReference type="InterPro" id="IPR027417">
    <property type="entry name" value="P-loop_NTPase"/>
</dbReference>
<dbReference type="InterPro" id="IPR046461">
    <property type="entry name" value="TerL_ATPase"/>
</dbReference>
<dbReference type="GO" id="GO:0004519">
    <property type="term" value="F:endonuclease activity"/>
    <property type="evidence" value="ECO:0007669"/>
    <property type="project" value="InterPro"/>
</dbReference>
<dbReference type="Gene3D" id="3.40.50.300">
    <property type="entry name" value="P-loop containing nucleotide triphosphate hydrolases"/>
    <property type="match status" value="1"/>
</dbReference>
<feature type="domain" description="Terminase large subunit-like endonuclease" evidence="2">
    <location>
        <begin position="224"/>
        <end position="501"/>
    </location>
</feature>
<feature type="domain" description="Terminase large subunit-like ATPase" evidence="1">
    <location>
        <begin position="39"/>
        <end position="199"/>
    </location>
</feature>
<dbReference type="Pfam" id="PF03354">
    <property type="entry name" value="TerL_ATPase"/>
    <property type="match status" value="1"/>
</dbReference>
<dbReference type="AlphaFoldDB" id="A0A348G1D5"/>
<dbReference type="PANTHER" id="PTHR41287">
    <property type="match status" value="1"/>
</dbReference>
<sequence length="522" mass="58951">MASPYVFDRRLADAAVEWFARYMRFVDGEWAGKPFVLSPHQVKRTRNIFGWRRRSDGTRRYRRVRIWEPRKNGKTEYMAGLGHLLTIGDNEPGAQVLAHALDAKQSGIVFDKAARMVQLSEELSRLYEVTKTGLFCPALMASFRPLSGEPQGKHGLSPHAALGDEAHEWRNFRLHTFLVQGMGARRQPLDVIISTAGEVNTPGHELYRESKRILEDPAIDPECYVEIFEAPADADWTNPRTWGRANPNLGVSVKSDWMASECKRAQDSPRLENDFRRYHLNQWVEQKTRWLPMQKWPANTTSPKRPTWRELWQAAWGRRAFAGLDLGSTRDITALVWIVELDDGRLALLPRFWVPEDSVAQRVREDRVPYDRWIAEGALQTTPGNVTDYDFIEHAVMADAEQLRCEGLAIDRWNATQVSVHLQSEGLPVKLFGQGFFSMAAPTKELERLFLAGQLEHGDHPVLRWMFGNATVARDPAGNLKPDKAAAGEKIDGVVAAVMGLGLKMGSAPDLTVTGADVMMMV</sequence>
<organism evidence="3 4">
    <name type="scientific">Blastochloris tepida</name>
    <dbReference type="NCBI Taxonomy" id="2233851"/>
    <lineage>
        <taxon>Bacteria</taxon>
        <taxon>Pseudomonadati</taxon>
        <taxon>Pseudomonadota</taxon>
        <taxon>Alphaproteobacteria</taxon>
        <taxon>Hyphomicrobiales</taxon>
        <taxon>Blastochloridaceae</taxon>
        <taxon>Blastochloris</taxon>
    </lineage>
</organism>
<reference evidence="3 4" key="1">
    <citation type="submission" date="2018-08" db="EMBL/GenBank/DDBJ databases">
        <title>Complete genome sequencing of Blastochloris tepida GI.</title>
        <authorList>
            <person name="Tsukatani Y."/>
            <person name="Mori H."/>
        </authorList>
    </citation>
    <scope>NUCLEOTIDE SEQUENCE [LARGE SCALE GENOMIC DNA]</scope>
    <source>
        <strain evidence="3 4">GI</strain>
    </source>
</reference>
<evidence type="ECO:0000313" key="3">
    <source>
        <dbReference type="EMBL" id="BBF93368.1"/>
    </source>
</evidence>
<evidence type="ECO:0000259" key="1">
    <source>
        <dbReference type="Pfam" id="PF03354"/>
    </source>
</evidence>
<gene>
    <name evidence="3" type="ORF">BLTE_20530</name>
</gene>
<dbReference type="InterPro" id="IPR005021">
    <property type="entry name" value="Terminase_largesu-like"/>
</dbReference>
<dbReference type="PANTHER" id="PTHR41287:SF1">
    <property type="entry name" value="PROTEIN YMFN"/>
    <property type="match status" value="1"/>
</dbReference>
<keyword evidence="4" id="KW-1185">Reference proteome</keyword>
<name>A0A348G1D5_9HYPH</name>
<evidence type="ECO:0000313" key="4">
    <source>
        <dbReference type="Proteomes" id="UP000266934"/>
    </source>
</evidence>